<dbReference type="Proteomes" id="UP000551616">
    <property type="component" value="Unassembled WGS sequence"/>
</dbReference>
<dbReference type="RefSeq" id="WP_207394973.1">
    <property type="nucleotide sequence ID" value="NZ_JABRWO010000001.1"/>
</dbReference>
<evidence type="ECO:0000259" key="1">
    <source>
        <dbReference type="Pfam" id="PF09348"/>
    </source>
</evidence>
<dbReference type="InterPro" id="IPR018960">
    <property type="entry name" value="DUF1990"/>
</dbReference>
<dbReference type="Pfam" id="PF09348">
    <property type="entry name" value="DUF1990"/>
    <property type="match status" value="1"/>
</dbReference>
<gene>
    <name evidence="2" type="ORF">HOV93_06560</name>
</gene>
<organism evidence="2 3">
    <name type="scientific">Bremerella alba</name>
    <dbReference type="NCBI Taxonomy" id="980252"/>
    <lineage>
        <taxon>Bacteria</taxon>
        <taxon>Pseudomonadati</taxon>
        <taxon>Planctomycetota</taxon>
        <taxon>Planctomycetia</taxon>
        <taxon>Pirellulales</taxon>
        <taxon>Pirellulaceae</taxon>
        <taxon>Bremerella</taxon>
    </lineage>
</organism>
<proteinExistence type="predicted"/>
<keyword evidence="3" id="KW-1185">Reference proteome</keyword>
<dbReference type="AlphaFoldDB" id="A0A7V9A5S7"/>
<dbReference type="PANTHER" id="PTHR34202">
    <property type="entry name" value="UPF0548 PROTEIN"/>
    <property type="match status" value="1"/>
</dbReference>
<dbReference type="InterPro" id="IPR014457">
    <property type="entry name" value="UCP010260"/>
</dbReference>
<dbReference type="PIRSF" id="PIRSF010260">
    <property type="entry name" value="UCP010260"/>
    <property type="match status" value="1"/>
</dbReference>
<dbReference type="EMBL" id="JABRWO010000001">
    <property type="protein sequence ID" value="MBA2113507.1"/>
    <property type="molecule type" value="Genomic_DNA"/>
</dbReference>
<reference evidence="2 3" key="1">
    <citation type="submission" date="2020-05" db="EMBL/GenBank/DDBJ databases">
        <title>Bremerella alba sp. nov., a novel planctomycete isolated from the surface of the macroalga Fucus spiralis.</title>
        <authorList>
            <person name="Godinho O."/>
            <person name="Botelho R."/>
            <person name="Albuquerque L."/>
            <person name="Wiegand S."/>
            <person name="Da Costa M.S."/>
            <person name="Lobo-Da-Cunha A."/>
            <person name="Jogler C."/>
            <person name="Lage O.M."/>
        </authorList>
    </citation>
    <scope>NUCLEOTIDE SEQUENCE [LARGE SCALE GENOMIC DNA]</scope>
    <source>
        <strain evidence="2 3">FF15</strain>
    </source>
</reference>
<evidence type="ECO:0000313" key="2">
    <source>
        <dbReference type="EMBL" id="MBA2113507.1"/>
    </source>
</evidence>
<accession>A0A7V9A5S7</accession>
<sequence length="196" mass="22600">MFRFHSPAAATVERFLKNQRERKYSYCHQGKTASTPPKGFQVDHTRVKLGHGIETFNRAKDALGKWRQFELGWVSARPTSTTIREGEAVCVIGKAAGMYWLNAARIVYVIDDPMNTPKFGFAYGTLPAHMETGEERFLVEMDQSGDVWYDILAFSRPKRWIVWLLHPYMRKLQKQFARDSAARMKTLVSENIHQTA</sequence>
<name>A0A7V9A5S7_9BACT</name>
<comment type="caution">
    <text evidence="2">The sequence shown here is derived from an EMBL/GenBank/DDBJ whole genome shotgun (WGS) entry which is preliminary data.</text>
</comment>
<feature type="domain" description="DUF1990" evidence="1">
    <location>
        <begin position="26"/>
        <end position="182"/>
    </location>
</feature>
<dbReference type="PANTHER" id="PTHR34202:SF1">
    <property type="entry name" value="UPF0548 PROTEIN"/>
    <property type="match status" value="1"/>
</dbReference>
<protein>
    <recommendedName>
        <fullName evidence="1">DUF1990 domain-containing protein</fullName>
    </recommendedName>
</protein>
<evidence type="ECO:0000313" key="3">
    <source>
        <dbReference type="Proteomes" id="UP000551616"/>
    </source>
</evidence>